<dbReference type="AlphaFoldDB" id="A0A345Z2U5"/>
<dbReference type="InterPro" id="IPR054816">
    <property type="entry name" value="Lipoprotein_mollicutes-type_CS"/>
</dbReference>
<dbReference type="OrthoDB" id="390712at2"/>
<dbReference type="KEGG" id="salx:SALLE_v1c02480"/>
<name>A0A345Z2U5_9MOLU</name>
<protein>
    <recommendedName>
        <fullName evidence="4">Lipoprotein</fullName>
    </recommendedName>
</protein>
<evidence type="ECO:0000256" key="1">
    <source>
        <dbReference type="SAM" id="SignalP"/>
    </source>
</evidence>
<organism evidence="2 3">
    <name type="scientific">Spiroplasma alleghenense</name>
    <dbReference type="NCBI Taxonomy" id="216931"/>
    <lineage>
        <taxon>Bacteria</taxon>
        <taxon>Bacillati</taxon>
        <taxon>Mycoplasmatota</taxon>
        <taxon>Mollicutes</taxon>
        <taxon>Entomoplasmatales</taxon>
        <taxon>Spiroplasmataceae</taxon>
        <taxon>Spiroplasma</taxon>
    </lineage>
</organism>
<keyword evidence="1" id="KW-0732">Signal</keyword>
<evidence type="ECO:0000313" key="2">
    <source>
        <dbReference type="EMBL" id="AXK50924.1"/>
    </source>
</evidence>
<evidence type="ECO:0000313" key="3">
    <source>
        <dbReference type="Proteomes" id="UP000254792"/>
    </source>
</evidence>
<proteinExistence type="predicted"/>
<keyword evidence="3" id="KW-1185">Reference proteome</keyword>
<sequence>MKKLLSVLAALGLVTTSTTGVVSCFETPVKKMELNAENLDAWVKEQRFEYLGEFYLFDGEVGDKKEWTSLSYRIAEKIKNVISEMMFKDFQYPENEVWSIRQVWVHSDIDEKINSEKPFKSGQEYKIKFDLKIKNIIGGETYEYKDIDFTFNQTKKIDRNGKIDSKTIHYMLSSYDHGYENSENNPFSWEYQSSQKELKELIKDGKTEEAKLKIEEKLDLYSKEDSALGLPYKELFFTSKVNEFKTREIINGTDFMKITFTATSTFDNLDGQTENWESTWII</sequence>
<reference evidence="2 3" key="1">
    <citation type="submission" date="2018-07" db="EMBL/GenBank/DDBJ databases">
        <title>Complete genome sequence of Spiroplasma alleghenense PLHS-1 (ATCC 51752).</title>
        <authorList>
            <person name="Chou L."/>
            <person name="Lee T.-Y."/>
            <person name="Tsai Y.-M."/>
            <person name="Kuo C.-H."/>
        </authorList>
    </citation>
    <scope>NUCLEOTIDE SEQUENCE [LARGE SCALE GENOMIC DNA]</scope>
    <source>
        <strain evidence="2 3">PLHS-1</strain>
    </source>
</reference>
<accession>A0A345Z2U5</accession>
<dbReference type="PROSITE" id="PS51257">
    <property type="entry name" value="PROKAR_LIPOPROTEIN"/>
    <property type="match status" value="1"/>
</dbReference>
<feature type="chain" id="PRO_5016583996" description="Lipoprotein" evidence="1">
    <location>
        <begin position="21"/>
        <end position="282"/>
    </location>
</feature>
<evidence type="ECO:0008006" key="4">
    <source>
        <dbReference type="Google" id="ProtNLM"/>
    </source>
</evidence>
<gene>
    <name evidence="2" type="ORF">SALLE_v1c02480</name>
</gene>
<feature type="signal peptide" evidence="1">
    <location>
        <begin position="1"/>
        <end position="20"/>
    </location>
</feature>
<dbReference type="NCBIfam" id="NF038029">
    <property type="entry name" value="LP_plasma"/>
    <property type="match status" value="1"/>
</dbReference>
<dbReference type="Proteomes" id="UP000254792">
    <property type="component" value="Chromosome"/>
</dbReference>
<dbReference type="RefSeq" id="WP_115557846.1">
    <property type="nucleotide sequence ID" value="NZ_CP031376.1"/>
</dbReference>
<dbReference type="EMBL" id="CP031376">
    <property type="protein sequence ID" value="AXK50924.1"/>
    <property type="molecule type" value="Genomic_DNA"/>
</dbReference>